<gene>
    <name evidence="2" type="ORF">GCM10023335_47230</name>
</gene>
<dbReference type="Proteomes" id="UP001501759">
    <property type="component" value="Unassembled WGS sequence"/>
</dbReference>
<dbReference type="EMBL" id="BAABKB010000016">
    <property type="protein sequence ID" value="GAA5018970.1"/>
    <property type="molecule type" value="Genomic_DNA"/>
</dbReference>
<proteinExistence type="predicted"/>
<accession>A0ABP9J2V6</accession>
<keyword evidence="3" id="KW-1185">Reference proteome</keyword>
<sequence length="247" mass="26874">MKPTTPVLLALLGALTLTGCATDATTAPGEDPRGALSLPATERGKDDLIDTAQQVLVERCLAGRGLTLRHAPSGRRDGSSERDRRLQAALFGAGRSELSVTLATGYTVTGHTDGCLAAAQRELYGDQPLWFRSRVVVNNLRAEAQQRMDRDPGYHAARARWTRCVTPSDGPRPERPDPAVSARCARASGLARLRARLEPALLNRVRADRRDQLTTYQRLRTRALQRAAALYAARTVPVNRKKGSTTS</sequence>
<evidence type="ECO:0000313" key="2">
    <source>
        <dbReference type="EMBL" id="GAA5018970.1"/>
    </source>
</evidence>
<feature type="chain" id="PRO_5047007765" description="Lipoprotein" evidence="1">
    <location>
        <begin position="24"/>
        <end position="247"/>
    </location>
</feature>
<reference evidence="3" key="1">
    <citation type="journal article" date="2019" name="Int. J. Syst. Evol. Microbiol.">
        <title>The Global Catalogue of Microorganisms (GCM) 10K type strain sequencing project: providing services to taxonomists for standard genome sequencing and annotation.</title>
        <authorList>
            <consortium name="The Broad Institute Genomics Platform"/>
            <consortium name="The Broad Institute Genome Sequencing Center for Infectious Disease"/>
            <person name="Wu L."/>
            <person name="Ma J."/>
        </authorList>
    </citation>
    <scope>NUCLEOTIDE SEQUENCE [LARGE SCALE GENOMIC DNA]</scope>
    <source>
        <strain evidence="3">JCM 18409</strain>
    </source>
</reference>
<feature type="signal peptide" evidence="1">
    <location>
        <begin position="1"/>
        <end position="23"/>
    </location>
</feature>
<dbReference type="PROSITE" id="PS51257">
    <property type="entry name" value="PROKAR_LIPOPROTEIN"/>
    <property type="match status" value="1"/>
</dbReference>
<organism evidence="2 3">
    <name type="scientific">Streptomyces siamensis</name>
    <dbReference type="NCBI Taxonomy" id="1274986"/>
    <lineage>
        <taxon>Bacteria</taxon>
        <taxon>Bacillati</taxon>
        <taxon>Actinomycetota</taxon>
        <taxon>Actinomycetes</taxon>
        <taxon>Kitasatosporales</taxon>
        <taxon>Streptomycetaceae</taxon>
        <taxon>Streptomyces</taxon>
    </lineage>
</organism>
<name>A0ABP9J2V6_9ACTN</name>
<dbReference type="RefSeq" id="WP_345652629.1">
    <property type="nucleotide sequence ID" value="NZ_BAABKB010000016.1"/>
</dbReference>
<evidence type="ECO:0008006" key="4">
    <source>
        <dbReference type="Google" id="ProtNLM"/>
    </source>
</evidence>
<evidence type="ECO:0000256" key="1">
    <source>
        <dbReference type="SAM" id="SignalP"/>
    </source>
</evidence>
<evidence type="ECO:0000313" key="3">
    <source>
        <dbReference type="Proteomes" id="UP001501759"/>
    </source>
</evidence>
<comment type="caution">
    <text evidence="2">The sequence shown here is derived from an EMBL/GenBank/DDBJ whole genome shotgun (WGS) entry which is preliminary data.</text>
</comment>
<protein>
    <recommendedName>
        <fullName evidence="4">Lipoprotein</fullName>
    </recommendedName>
</protein>
<keyword evidence="1" id="KW-0732">Signal</keyword>